<dbReference type="GO" id="GO:0016787">
    <property type="term" value="F:hydrolase activity"/>
    <property type="evidence" value="ECO:0007669"/>
    <property type="project" value="UniProtKB-KW"/>
</dbReference>
<organism evidence="2 3">
    <name type="scientific">Amycolatopsis silviterrae</name>
    <dbReference type="NCBI Taxonomy" id="1656914"/>
    <lineage>
        <taxon>Bacteria</taxon>
        <taxon>Bacillati</taxon>
        <taxon>Actinomycetota</taxon>
        <taxon>Actinomycetes</taxon>
        <taxon>Pseudonocardiales</taxon>
        <taxon>Pseudonocardiaceae</taxon>
        <taxon>Amycolatopsis</taxon>
    </lineage>
</organism>
<comment type="caution">
    <text evidence="2">The sequence shown here is derived from an EMBL/GenBank/DDBJ whole genome shotgun (WGS) entry which is preliminary data.</text>
</comment>
<name>A0ABW5H4C4_9PSEU</name>
<protein>
    <submittedName>
        <fullName evidence="2">Alpha/beta fold hydrolase</fullName>
    </submittedName>
</protein>
<proteinExistence type="predicted"/>
<dbReference type="RefSeq" id="WP_378303384.1">
    <property type="nucleotide sequence ID" value="NZ_JBHUKS010000007.1"/>
</dbReference>
<feature type="domain" description="AB hydrolase-1" evidence="1">
    <location>
        <begin position="24"/>
        <end position="157"/>
    </location>
</feature>
<sequence>MAGSSVQVSLDGCTLRGQTAGEGPLLVMVPGGAGQAHQTDPMREMLKPRFEVVSCDRRGISRSPLAPGAPSPTIQTHVDDLHSLIETLGGGGVFLFATSIGCLIALDLLARYPHDVVKLVAHEPPDTHLLSGAAREETDAGLARLAQTFQTDGTVAALQQLTALIGLNPAEREADAPELVVTPQFFQDMSFYLEHDLGAAREYRLDIEALRTHRDQVIAGAGEKSGTLWTCLCAQALARELDVPLTSWPGGHNGPAAYPKASARAVIEALAEA</sequence>
<dbReference type="SUPFAM" id="SSF53474">
    <property type="entry name" value="alpha/beta-Hydrolases"/>
    <property type="match status" value="1"/>
</dbReference>
<evidence type="ECO:0000313" key="3">
    <source>
        <dbReference type="Proteomes" id="UP001597483"/>
    </source>
</evidence>
<reference evidence="3" key="1">
    <citation type="journal article" date="2019" name="Int. J. Syst. Evol. Microbiol.">
        <title>The Global Catalogue of Microorganisms (GCM) 10K type strain sequencing project: providing services to taxonomists for standard genome sequencing and annotation.</title>
        <authorList>
            <consortium name="The Broad Institute Genomics Platform"/>
            <consortium name="The Broad Institute Genome Sequencing Center for Infectious Disease"/>
            <person name="Wu L."/>
            <person name="Ma J."/>
        </authorList>
    </citation>
    <scope>NUCLEOTIDE SEQUENCE [LARGE SCALE GENOMIC DNA]</scope>
    <source>
        <strain evidence="3">CGMCC 4.7641</strain>
    </source>
</reference>
<gene>
    <name evidence="2" type="ORF">ACFSVL_11880</name>
</gene>
<dbReference type="InterPro" id="IPR000073">
    <property type="entry name" value="AB_hydrolase_1"/>
</dbReference>
<dbReference type="PANTHER" id="PTHR43798:SF33">
    <property type="entry name" value="HYDROLASE, PUTATIVE (AFU_ORTHOLOGUE AFUA_2G14860)-RELATED"/>
    <property type="match status" value="1"/>
</dbReference>
<keyword evidence="3" id="KW-1185">Reference proteome</keyword>
<keyword evidence="2" id="KW-0378">Hydrolase</keyword>
<dbReference type="PANTHER" id="PTHR43798">
    <property type="entry name" value="MONOACYLGLYCEROL LIPASE"/>
    <property type="match status" value="1"/>
</dbReference>
<dbReference type="Proteomes" id="UP001597483">
    <property type="component" value="Unassembled WGS sequence"/>
</dbReference>
<dbReference type="Gene3D" id="3.40.50.1820">
    <property type="entry name" value="alpha/beta hydrolase"/>
    <property type="match status" value="1"/>
</dbReference>
<accession>A0ABW5H4C4</accession>
<dbReference type="InterPro" id="IPR050266">
    <property type="entry name" value="AB_hydrolase_sf"/>
</dbReference>
<evidence type="ECO:0000259" key="1">
    <source>
        <dbReference type="Pfam" id="PF00561"/>
    </source>
</evidence>
<dbReference type="InterPro" id="IPR029058">
    <property type="entry name" value="AB_hydrolase_fold"/>
</dbReference>
<dbReference type="EMBL" id="JBHUKS010000007">
    <property type="protein sequence ID" value="MFD2468090.1"/>
    <property type="molecule type" value="Genomic_DNA"/>
</dbReference>
<evidence type="ECO:0000313" key="2">
    <source>
        <dbReference type="EMBL" id="MFD2468090.1"/>
    </source>
</evidence>
<dbReference type="Pfam" id="PF00561">
    <property type="entry name" value="Abhydrolase_1"/>
    <property type="match status" value="1"/>
</dbReference>